<evidence type="ECO:0000313" key="3">
    <source>
        <dbReference type="Proteomes" id="UP001239397"/>
    </source>
</evidence>
<feature type="compositionally biased region" description="Low complexity" evidence="1">
    <location>
        <begin position="182"/>
        <end position="203"/>
    </location>
</feature>
<feature type="compositionally biased region" description="Low complexity" evidence="1">
    <location>
        <begin position="104"/>
        <end position="114"/>
    </location>
</feature>
<reference evidence="2 3" key="1">
    <citation type="submission" date="2023-06" db="EMBL/GenBank/DDBJ databases">
        <authorList>
            <person name="Oyuntsetseg B."/>
            <person name="Kim S.B."/>
        </authorList>
    </citation>
    <scope>NUCLEOTIDE SEQUENCE [LARGE SCALE GENOMIC DNA]</scope>
    <source>
        <strain evidence="2 3">4-36</strain>
    </source>
</reference>
<feature type="region of interest" description="Disordered" evidence="1">
    <location>
        <begin position="11"/>
        <end position="89"/>
    </location>
</feature>
<gene>
    <name evidence="2" type="ORF">QRX60_34655</name>
</gene>
<feature type="region of interest" description="Disordered" evidence="1">
    <location>
        <begin position="182"/>
        <end position="215"/>
    </location>
</feature>
<feature type="compositionally biased region" description="Low complexity" evidence="1">
    <location>
        <begin position="41"/>
        <end position="53"/>
    </location>
</feature>
<protein>
    <submittedName>
        <fullName evidence="2">Uncharacterized protein</fullName>
    </submittedName>
</protein>
<feature type="compositionally biased region" description="Basic and acidic residues" evidence="1">
    <location>
        <begin position="54"/>
        <end position="83"/>
    </location>
</feature>
<name>A0A9Y2JKK3_9PSEU</name>
<dbReference type="KEGG" id="amog:QRX60_34655"/>
<dbReference type="Proteomes" id="UP001239397">
    <property type="component" value="Chromosome"/>
</dbReference>
<accession>A0A9Y2JKK3</accession>
<dbReference type="EMBL" id="CP127295">
    <property type="protein sequence ID" value="WIX99165.1"/>
    <property type="molecule type" value="Genomic_DNA"/>
</dbReference>
<dbReference type="RefSeq" id="WP_285995648.1">
    <property type="nucleotide sequence ID" value="NZ_CP127295.1"/>
</dbReference>
<evidence type="ECO:0000256" key="1">
    <source>
        <dbReference type="SAM" id="MobiDB-lite"/>
    </source>
</evidence>
<sequence>MADFFARLVARSAGRPGPLPRVQPRLPHPYERPVAPEPEPADAVPSVPAAPRVAPDRPPEPPEIQRHHSETVRLDHEVRHTTTVERSLTTVDSSVREVLERIEAAPAPSLVPAVPSGPPGDPGPPGADGTPGTPGTPGAVARMAEAVAVVAQPERLPAAPRRSRREPDRVVHVSIGRLEVKAAGAAPSPAAARRPAGRRAAPAVPLADYLAREGS</sequence>
<feature type="compositionally biased region" description="Pro residues" evidence="1">
    <location>
        <begin position="115"/>
        <end position="125"/>
    </location>
</feature>
<feature type="region of interest" description="Disordered" evidence="1">
    <location>
        <begin position="102"/>
        <end position="139"/>
    </location>
</feature>
<evidence type="ECO:0000313" key="2">
    <source>
        <dbReference type="EMBL" id="WIX99165.1"/>
    </source>
</evidence>
<organism evidence="2 3">
    <name type="scientific">Amycolatopsis mongoliensis</name>
    <dbReference type="NCBI Taxonomy" id="715475"/>
    <lineage>
        <taxon>Bacteria</taxon>
        <taxon>Bacillati</taxon>
        <taxon>Actinomycetota</taxon>
        <taxon>Actinomycetes</taxon>
        <taxon>Pseudonocardiales</taxon>
        <taxon>Pseudonocardiaceae</taxon>
        <taxon>Amycolatopsis</taxon>
    </lineage>
</organism>
<proteinExistence type="predicted"/>
<keyword evidence="3" id="KW-1185">Reference proteome</keyword>
<dbReference type="AlphaFoldDB" id="A0A9Y2JKK3"/>
<dbReference type="Gene3D" id="1.20.5.320">
    <property type="entry name" value="6-Phosphogluconate Dehydrogenase, domain 3"/>
    <property type="match status" value="1"/>
</dbReference>
<feature type="compositionally biased region" description="Low complexity" evidence="1">
    <location>
        <begin position="127"/>
        <end position="139"/>
    </location>
</feature>